<evidence type="ECO:0000313" key="3">
    <source>
        <dbReference type="WBParaSite" id="jg8351"/>
    </source>
</evidence>
<name>A0A915EQB7_9BILA</name>
<dbReference type="Pfam" id="PF01764">
    <property type="entry name" value="Lipase_3"/>
    <property type="match status" value="1"/>
</dbReference>
<dbReference type="CDD" id="cd00519">
    <property type="entry name" value="Lipase_3"/>
    <property type="match status" value="1"/>
</dbReference>
<proteinExistence type="predicted"/>
<keyword evidence="2" id="KW-1185">Reference proteome</keyword>
<dbReference type="Gene3D" id="3.40.50.1820">
    <property type="entry name" value="alpha/beta hydrolase"/>
    <property type="match status" value="1"/>
</dbReference>
<dbReference type="PANTHER" id="PTHR45908:SF15">
    <property type="entry name" value="FUNGAL LIPASE-LIKE DOMAIN-CONTAINING PROTEIN"/>
    <property type="match status" value="1"/>
</dbReference>
<evidence type="ECO:0000313" key="2">
    <source>
        <dbReference type="Proteomes" id="UP000887574"/>
    </source>
</evidence>
<dbReference type="PANTHER" id="PTHR45908">
    <property type="entry name" value="PROTEIN CBG11750-RELATED"/>
    <property type="match status" value="1"/>
</dbReference>
<dbReference type="SUPFAM" id="SSF53474">
    <property type="entry name" value="alpha/beta-Hydrolases"/>
    <property type="match status" value="1"/>
</dbReference>
<evidence type="ECO:0000259" key="1">
    <source>
        <dbReference type="Pfam" id="PF01764"/>
    </source>
</evidence>
<dbReference type="AlphaFoldDB" id="A0A915EQB7"/>
<protein>
    <submittedName>
        <fullName evidence="3">Fungal lipase-like domain-containing protein</fullName>
    </submittedName>
</protein>
<feature type="domain" description="Fungal lipase-type" evidence="1">
    <location>
        <begin position="173"/>
        <end position="313"/>
    </location>
</feature>
<organism evidence="2 3">
    <name type="scientific">Ditylenchus dipsaci</name>
    <dbReference type="NCBI Taxonomy" id="166011"/>
    <lineage>
        <taxon>Eukaryota</taxon>
        <taxon>Metazoa</taxon>
        <taxon>Ecdysozoa</taxon>
        <taxon>Nematoda</taxon>
        <taxon>Chromadorea</taxon>
        <taxon>Rhabditida</taxon>
        <taxon>Tylenchina</taxon>
        <taxon>Tylenchomorpha</taxon>
        <taxon>Sphaerularioidea</taxon>
        <taxon>Anguinidae</taxon>
        <taxon>Anguininae</taxon>
        <taxon>Ditylenchus</taxon>
    </lineage>
</organism>
<dbReference type="InterPro" id="IPR029058">
    <property type="entry name" value="AB_hydrolase_fold"/>
</dbReference>
<reference evidence="3" key="1">
    <citation type="submission" date="2022-11" db="UniProtKB">
        <authorList>
            <consortium name="WormBaseParasite"/>
        </authorList>
    </citation>
    <scope>IDENTIFICATION</scope>
</reference>
<accession>A0A915EQB7</accession>
<dbReference type="Proteomes" id="UP000887574">
    <property type="component" value="Unplaced"/>
</dbReference>
<dbReference type="GO" id="GO:0006629">
    <property type="term" value="P:lipid metabolic process"/>
    <property type="evidence" value="ECO:0007669"/>
    <property type="project" value="InterPro"/>
</dbReference>
<dbReference type="InterPro" id="IPR002921">
    <property type="entry name" value="Fungal_lipase-type"/>
</dbReference>
<sequence>MQESIKKKDYLPMTWKPPEEIRCHLLQQLVVIFGLLEVSQAGMVNVCSEIKDCAKCTDSYVHIFSFREYCRWCYSTNTCGGPIACPAGGATAQRDVFKCPTKASSAKGRRYTDKLGRSLYALTLAVKQKDPTSCLKNSRSDVKLIKYFEVDCDQSHNTCAGMLAVSEEAKALYVVYRGSTVDKQLFQEFIHGIGAQLGAWEKFVNGSGVMTYFYAAFKKLFLEGGMKESLMKLKQSHEGYRVWVTGHSLGASLASMTALYLVNQTIFPSEKVKLVTFGEPRTGNLKYAKAIEQAISFRYRVINRNDIVTNIPQSMDPDNLLLSVAGAERQPYFYRYAIHYNSGMERDDEFDLCEYPEDHHCRNLALAGDVNDHMTYFGIKAEDYLKAGCPKNLLL</sequence>
<dbReference type="WBParaSite" id="jg8351">
    <property type="protein sequence ID" value="jg8351"/>
    <property type="gene ID" value="jg8351"/>
</dbReference>